<dbReference type="AlphaFoldDB" id="A0A1Y0I715"/>
<dbReference type="InterPro" id="IPR017900">
    <property type="entry name" value="4Fe4S_Fe_S_CS"/>
</dbReference>
<dbReference type="PROSITE" id="PS00198">
    <property type="entry name" value="4FE4S_FER_1"/>
    <property type="match status" value="1"/>
</dbReference>
<accession>A0A1Y0I715</accession>
<dbReference type="PROSITE" id="PS51379">
    <property type="entry name" value="4FE4S_FER_2"/>
    <property type="match status" value="2"/>
</dbReference>
<feature type="transmembrane region" description="Helical" evidence="6">
    <location>
        <begin position="450"/>
        <end position="475"/>
    </location>
</feature>
<dbReference type="PANTHER" id="PTHR43177:SF3">
    <property type="entry name" value="PROTEIN NRFC HOMOLOG"/>
    <property type="match status" value="1"/>
</dbReference>
<dbReference type="EMBL" id="CP021425">
    <property type="protein sequence ID" value="ARU55193.1"/>
    <property type="molecule type" value="Genomic_DNA"/>
</dbReference>
<organism evidence="8 9">
    <name type="scientific">Oleiphilus messinensis</name>
    <dbReference type="NCBI Taxonomy" id="141451"/>
    <lineage>
        <taxon>Bacteria</taxon>
        <taxon>Pseudomonadati</taxon>
        <taxon>Pseudomonadota</taxon>
        <taxon>Gammaproteobacteria</taxon>
        <taxon>Oceanospirillales</taxon>
        <taxon>Oleiphilaceae</taxon>
        <taxon>Oleiphilus</taxon>
    </lineage>
</organism>
<evidence type="ECO:0000256" key="2">
    <source>
        <dbReference type="ARBA" id="ARBA00022723"/>
    </source>
</evidence>
<keyword evidence="1" id="KW-0004">4Fe-4S</keyword>
<keyword evidence="4" id="KW-0411">Iron-sulfur</keyword>
<keyword evidence="3" id="KW-0408">Iron</keyword>
<evidence type="ECO:0000256" key="4">
    <source>
        <dbReference type="ARBA" id="ARBA00023014"/>
    </source>
</evidence>
<feature type="domain" description="4Fe-4S ferredoxin-type" evidence="7">
    <location>
        <begin position="196"/>
        <end position="225"/>
    </location>
</feature>
<keyword evidence="6" id="KW-0812">Transmembrane</keyword>
<dbReference type="GO" id="GO:0019645">
    <property type="term" value="P:anaerobic electron transport chain"/>
    <property type="evidence" value="ECO:0007669"/>
    <property type="project" value="InterPro"/>
</dbReference>
<keyword evidence="6" id="KW-0472">Membrane</keyword>
<feature type="transmembrane region" description="Helical" evidence="6">
    <location>
        <begin position="496"/>
        <end position="517"/>
    </location>
</feature>
<dbReference type="Pfam" id="PF13247">
    <property type="entry name" value="Fer4_11"/>
    <property type="match status" value="1"/>
</dbReference>
<dbReference type="InterPro" id="IPR007059">
    <property type="entry name" value="DmsC"/>
</dbReference>
<evidence type="ECO:0000256" key="5">
    <source>
        <dbReference type="SAM" id="MobiDB-lite"/>
    </source>
</evidence>
<dbReference type="InterPro" id="IPR050954">
    <property type="entry name" value="ET_IronSulfur_Cluster-Binding"/>
</dbReference>
<dbReference type="PANTHER" id="PTHR43177">
    <property type="entry name" value="PROTEIN NRFC"/>
    <property type="match status" value="1"/>
</dbReference>
<feature type="domain" description="4Fe-4S ferredoxin-type" evidence="7">
    <location>
        <begin position="118"/>
        <end position="147"/>
    </location>
</feature>
<evidence type="ECO:0000313" key="9">
    <source>
        <dbReference type="Proteomes" id="UP000196027"/>
    </source>
</evidence>
<feature type="transmembrane region" description="Helical" evidence="6">
    <location>
        <begin position="344"/>
        <end position="369"/>
    </location>
</feature>
<evidence type="ECO:0000259" key="7">
    <source>
        <dbReference type="PROSITE" id="PS51379"/>
    </source>
</evidence>
<dbReference type="CDD" id="cd16371">
    <property type="entry name" value="DMSOR_beta_like"/>
    <property type="match status" value="1"/>
</dbReference>
<evidence type="ECO:0000256" key="1">
    <source>
        <dbReference type="ARBA" id="ARBA00022485"/>
    </source>
</evidence>
<dbReference type="GO" id="GO:0016020">
    <property type="term" value="C:membrane"/>
    <property type="evidence" value="ECO:0007669"/>
    <property type="project" value="InterPro"/>
</dbReference>
<dbReference type="Gene3D" id="3.30.70.20">
    <property type="match status" value="2"/>
</dbReference>
<feature type="transmembrane region" description="Helical" evidence="6">
    <location>
        <begin position="523"/>
        <end position="546"/>
    </location>
</feature>
<feature type="region of interest" description="Disordered" evidence="5">
    <location>
        <begin position="1"/>
        <end position="28"/>
    </location>
</feature>
<keyword evidence="6" id="KW-1133">Transmembrane helix</keyword>
<name>A0A1Y0I715_9GAMM</name>
<feature type="transmembrane region" description="Helical" evidence="6">
    <location>
        <begin position="579"/>
        <end position="596"/>
    </location>
</feature>
<dbReference type="GO" id="GO:0051539">
    <property type="term" value="F:4 iron, 4 sulfur cluster binding"/>
    <property type="evidence" value="ECO:0007669"/>
    <property type="project" value="UniProtKB-KW"/>
</dbReference>
<dbReference type="GO" id="GO:0046872">
    <property type="term" value="F:metal ion binding"/>
    <property type="evidence" value="ECO:0007669"/>
    <property type="project" value="UniProtKB-KW"/>
</dbReference>
<dbReference type="Proteomes" id="UP000196027">
    <property type="component" value="Chromosome"/>
</dbReference>
<feature type="compositionally biased region" description="Basic and acidic residues" evidence="5">
    <location>
        <begin position="1"/>
        <end position="10"/>
    </location>
</feature>
<keyword evidence="2" id="KW-0479">Metal-binding</keyword>
<dbReference type="Pfam" id="PF04976">
    <property type="entry name" value="DmsC"/>
    <property type="match status" value="1"/>
</dbReference>
<feature type="transmembrane region" description="Helical" evidence="6">
    <location>
        <begin position="602"/>
        <end position="627"/>
    </location>
</feature>
<dbReference type="SUPFAM" id="SSF54862">
    <property type="entry name" value="4Fe-4S ferredoxins"/>
    <property type="match status" value="1"/>
</dbReference>
<dbReference type="OrthoDB" id="9779457at2"/>
<protein>
    <submittedName>
        <fullName evidence="8">Oxidoreductase</fullName>
    </submittedName>
</protein>
<evidence type="ECO:0000313" key="8">
    <source>
        <dbReference type="EMBL" id="ARU55193.1"/>
    </source>
</evidence>
<evidence type="ECO:0000256" key="6">
    <source>
        <dbReference type="SAM" id="Phobius"/>
    </source>
</evidence>
<proteinExistence type="predicted"/>
<sequence length="665" mass="73324">MDSKLDKQDSKQSTPAVGEWTPEQPEYSGIAGIWPKVRSRLDQIGRDDTGLDATPRRIFEKREHEPRYALLNDTETKSENRYGQKIDLLDLTRQPSGKPMFINENPVIGENPNRNKQHGFHFTADNCIGCHACEAACSEKNENPAHIAFRSVGYVEGGSYPDYKRMNISMACNHCDNPVCLKGCPTKAYTKHTEYGAVLQDPDTCFGCGYCTWVCPYNAPQLDPVKGQVSKCNMCVDRLEVGLKPACVSACLGNALNFGVIENTPENREQVKAAIPGFPTPDITHPNIRFQQKNSMPNEVVRTDSMPIKYHKTEDGDFRSVVDEKEGKDTFWNIKRLSSRENPLVIFTLVTQGIIGAFLIGAVAPWFGFESFSAVSESGSWLPLLFTMVVLQAAVLVLSTLHLGKPLRFYRGFNNLRYSPLSREALGIAVFFAGLAGYTFFELMHSWLDWGLFAFGTGVSAFVALVSGLVGLYFMHCIYRIPARPFWNHWQVLTSFFGTMFSLGGVLVALFVVLPMAWQGEEINGVLTACAAVTCLGLVAEGVGLWRHAAYLNTESGEGAASHYVQCTTFGKTYWLRNVLMAVAASGMALIAMTGWESALAAAAFVLLAMCAVVALLIGRALFYVLVIPTTMPGAFFWKNKGFEEHARDVGLADMPQVGVVANVH</sequence>
<reference evidence="8 9" key="1">
    <citation type="submission" date="2017-05" db="EMBL/GenBank/DDBJ databases">
        <title>Genomic insights into alkan degradation activity of Oleiphilus messinensis.</title>
        <authorList>
            <person name="Kozyavkin S.A."/>
            <person name="Slesarev A.I."/>
            <person name="Golyshin P.N."/>
            <person name="Korzhenkov A."/>
            <person name="Golyshina O.N."/>
            <person name="Toshchakov S.V."/>
        </authorList>
    </citation>
    <scope>NUCLEOTIDE SEQUENCE [LARGE SCALE GENOMIC DNA]</scope>
    <source>
        <strain evidence="8 9">ME102</strain>
    </source>
</reference>
<evidence type="ECO:0000256" key="3">
    <source>
        <dbReference type="ARBA" id="ARBA00023004"/>
    </source>
</evidence>
<gene>
    <name evidence="8" type="ORF">OLMES_1108</name>
</gene>
<feature type="transmembrane region" description="Helical" evidence="6">
    <location>
        <begin position="381"/>
        <end position="404"/>
    </location>
</feature>
<dbReference type="InterPro" id="IPR017896">
    <property type="entry name" value="4Fe4S_Fe-S-bd"/>
</dbReference>
<keyword evidence="9" id="KW-1185">Reference proteome</keyword>
<feature type="transmembrane region" description="Helical" evidence="6">
    <location>
        <begin position="425"/>
        <end position="444"/>
    </location>
</feature>
<dbReference type="KEGG" id="ome:OLMES_1108"/>